<evidence type="ECO:0000313" key="3">
    <source>
        <dbReference type="Proteomes" id="UP000623215"/>
    </source>
</evidence>
<proteinExistence type="predicted"/>
<evidence type="ECO:0000313" key="2">
    <source>
        <dbReference type="EMBL" id="HIQ32354.1"/>
    </source>
</evidence>
<gene>
    <name evidence="2" type="ORF">EYH55_02610</name>
</gene>
<feature type="transmembrane region" description="Helical" evidence="1">
    <location>
        <begin position="12"/>
        <end position="31"/>
    </location>
</feature>
<organism evidence="2 3">
    <name type="scientific">Methanothermococcus okinawensis</name>
    <dbReference type="NCBI Taxonomy" id="155863"/>
    <lineage>
        <taxon>Archaea</taxon>
        <taxon>Methanobacteriati</taxon>
        <taxon>Methanobacteriota</taxon>
        <taxon>Methanomada group</taxon>
        <taxon>Methanococci</taxon>
        <taxon>Methanococcales</taxon>
        <taxon>Methanococcaceae</taxon>
        <taxon>Methanothermococcus</taxon>
    </lineage>
</organism>
<keyword evidence="1" id="KW-1133">Transmembrane helix</keyword>
<reference evidence="2" key="1">
    <citation type="journal article" date="2020" name="ISME J.">
        <title>Gammaproteobacteria mediating utilization of methyl-, sulfur- and petroleum organic compounds in deep ocean hydrothermal plumes.</title>
        <authorList>
            <person name="Zhou Z."/>
            <person name="Liu Y."/>
            <person name="Pan J."/>
            <person name="Cron B.R."/>
            <person name="Toner B.M."/>
            <person name="Anantharaman K."/>
            <person name="Breier J.A."/>
            <person name="Dick G.J."/>
            <person name="Li M."/>
        </authorList>
    </citation>
    <scope>NUCLEOTIDE SEQUENCE</scope>
    <source>
        <strain evidence="2">SZUA-1534</strain>
    </source>
</reference>
<name>A0A832ZYB4_9EURY</name>
<sequence length="65" mass="7411">MILGFILGRRISIRLNLWFYLPVGVIVGYLLGPLPYYNFPLSYSFFFTLIGLLLGNLTVREKGSP</sequence>
<dbReference type="AlphaFoldDB" id="A0A832ZYB4"/>
<dbReference type="EMBL" id="DQVW01000044">
    <property type="protein sequence ID" value="HIQ32354.1"/>
    <property type="molecule type" value="Genomic_DNA"/>
</dbReference>
<keyword evidence="1" id="KW-0472">Membrane</keyword>
<feature type="transmembrane region" description="Helical" evidence="1">
    <location>
        <begin position="37"/>
        <end position="59"/>
    </location>
</feature>
<accession>A0A832ZYB4</accession>
<protein>
    <submittedName>
        <fullName evidence="2">Uncharacterized protein</fullName>
    </submittedName>
</protein>
<evidence type="ECO:0000256" key="1">
    <source>
        <dbReference type="SAM" id="Phobius"/>
    </source>
</evidence>
<comment type="caution">
    <text evidence="2">The sequence shown here is derived from an EMBL/GenBank/DDBJ whole genome shotgun (WGS) entry which is preliminary data.</text>
</comment>
<dbReference type="Proteomes" id="UP000623215">
    <property type="component" value="Unassembled WGS sequence"/>
</dbReference>
<keyword evidence="1" id="KW-0812">Transmembrane</keyword>